<reference evidence="3" key="2">
    <citation type="submission" date="2023-05" db="EMBL/GenBank/DDBJ databases">
        <authorList>
            <consortium name="Lawrence Berkeley National Laboratory"/>
            <person name="Steindorff A."/>
            <person name="Hensen N."/>
            <person name="Bonometti L."/>
            <person name="Westerberg I."/>
            <person name="Brannstrom I.O."/>
            <person name="Guillou S."/>
            <person name="Cros-Aarteil S."/>
            <person name="Calhoun S."/>
            <person name="Haridas S."/>
            <person name="Kuo A."/>
            <person name="Mondo S."/>
            <person name="Pangilinan J."/>
            <person name="Riley R."/>
            <person name="Labutti K."/>
            <person name="Andreopoulos B."/>
            <person name="Lipzen A."/>
            <person name="Chen C."/>
            <person name="Yanf M."/>
            <person name="Daum C."/>
            <person name="Ng V."/>
            <person name="Clum A."/>
            <person name="Ohm R."/>
            <person name="Martin F."/>
            <person name="Silar P."/>
            <person name="Natvig D."/>
            <person name="Lalanne C."/>
            <person name="Gautier V."/>
            <person name="Ament-Velasquez S.L."/>
            <person name="Kruys A."/>
            <person name="Hutchinson M.I."/>
            <person name="Powell A.J."/>
            <person name="Barry K."/>
            <person name="Miller A.N."/>
            <person name="Grigoriev I.V."/>
            <person name="Debuchy R."/>
            <person name="Gladieux P."/>
            <person name="Thoren M.H."/>
            <person name="Johannesson H."/>
        </authorList>
    </citation>
    <scope>NUCLEOTIDE SEQUENCE</scope>
    <source>
        <strain evidence="3">PSN309</strain>
    </source>
</reference>
<accession>A0AAN6WM33</accession>
<dbReference type="GO" id="GO:0003735">
    <property type="term" value="F:structural constituent of ribosome"/>
    <property type="evidence" value="ECO:0007669"/>
    <property type="project" value="InterPro"/>
</dbReference>
<keyword evidence="4" id="KW-1185">Reference proteome</keyword>
<dbReference type="InterPro" id="IPR036389">
    <property type="entry name" value="RNase_III_sf"/>
</dbReference>
<feature type="compositionally biased region" description="Low complexity" evidence="1">
    <location>
        <begin position="21"/>
        <end position="55"/>
    </location>
</feature>
<sequence length="246" mass="27459">MALKPTRSAFSTACKALKQCARPSSSPSSAASRVAPGSIRQISTDTEPPATTPPTGSFASSSINVEPTVKSEHLPRWAHTPKRMLGPGFSINLVRDPTRKIWAVNEDPEKLDAMYLRLLGNKGDRMLPDEIKWLAVTHKSFDQGRRGYNTRLAYFGRNILALETTRSVLVSPLKSEIKVLDLHNRQPFHHPNLANCDKLIATQPQDLISKHKMTKLATNVGLMEVTRWKPKMVCSFSLFCRCLLLQ</sequence>
<dbReference type="Gene3D" id="1.10.1520.10">
    <property type="entry name" value="Ribonuclease III domain"/>
    <property type="match status" value="1"/>
</dbReference>
<dbReference type="GO" id="GO:0032543">
    <property type="term" value="P:mitochondrial translation"/>
    <property type="evidence" value="ECO:0007669"/>
    <property type="project" value="InterPro"/>
</dbReference>
<evidence type="ECO:0000256" key="1">
    <source>
        <dbReference type="SAM" id="MobiDB-lite"/>
    </source>
</evidence>
<dbReference type="GO" id="GO:0004525">
    <property type="term" value="F:ribonuclease III activity"/>
    <property type="evidence" value="ECO:0007669"/>
    <property type="project" value="InterPro"/>
</dbReference>
<comment type="caution">
    <text evidence="3">The sequence shown here is derived from an EMBL/GenBank/DDBJ whole genome shotgun (WGS) entry which is preliminary data.</text>
</comment>
<dbReference type="AlphaFoldDB" id="A0AAN6WM33"/>
<protein>
    <recommendedName>
        <fullName evidence="2">RNase III domain-containing protein</fullName>
    </recommendedName>
</protein>
<dbReference type="PANTHER" id="PTHR28160:SF1">
    <property type="entry name" value="LARGE RIBOSOMAL SUBUNIT PROTEIN ML57"/>
    <property type="match status" value="1"/>
</dbReference>
<dbReference type="GO" id="GO:0005762">
    <property type="term" value="C:mitochondrial large ribosomal subunit"/>
    <property type="evidence" value="ECO:0007669"/>
    <property type="project" value="InterPro"/>
</dbReference>
<dbReference type="GO" id="GO:0006396">
    <property type="term" value="P:RNA processing"/>
    <property type="evidence" value="ECO:0007669"/>
    <property type="project" value="InterPro"/>
</dbReference>
<name>A0AAN6WM33_9PEZI</name>
<proteinExistence type="predicted"/>
<dbReference type="Pfam" id="PF14622">
    <property type="entry name" value="Ribonucleas_3_3"/>
    <property type="match status" value="1"/>
</dbReference>
<gene>
    <name evidence="3" type="ORF">QBC35DRAFT_506160</name>
</gene>
<evidence type="ECO:0000313" key="4">
    <source>
        <dbReference type="Proteomes" id="UP001302126"/>
    </source>
</evidence>
<organism evidence="3 4">
    <name type="scientific">Podospora australis</name>
    <dbReference type="NCBI Taxonomy" id="1536484"/>
    <lineage>
        <taxon>Eukaryota</taxon>
        <taxon>Fungi</taxon>
        <taxon>Dikarya</taxon>
        <taxon>Ascomycota</taxon>
        <taxon>Pezizomycotina</taxon>
        <taxon>Sordariomycetes</taxon>
        <taxon>Sordariomycetidae</taxon>
        <taxon>Sordariales</taxon>
        <taxon>Podosporaceae</taxon>
        <taxon>Podospora</taxon>
    </lineage>
</organism>
<evidence type="ECO:0000313" key="3">
    <source>
        <dbReference type="EMBL" id="KAK4184331.1"/>
    </source>
</evidence>
<feature type="region of interest" description="Disordered" evidence="1">
    <location>
        <begin position="18"/>
        <end position="63"/>
    </location>
</feature>
<reference evidence="3" key="1">
    <citation type="journal article" date="2023" name="Mol. Phylogenet. Evol.">
        <title>Genome-scale phylogeny and comparative genomics of the fungal order Sordariales.</title>
        <authorList>
            <person name="Hensen N."/>
            <person name="Bonometti L."/>
            <person name="Westerberg I."/>
            <person name="Brannstrom I.O."/>
            <person name="Guillou S."/>
            <person name="Cros-Aarteil S."/>
            <person name="Calhoun S."/>
            <person name="Haridas S."/>
            <person name="Kuo A."/>
            <person name="Mondo S."/>
            <person name="Pangilinan J."/>
            <person name="Riley R."/>
            <person name="LaButti K."/>
            <person name="Andreopoulos B."/>
            <person name="Lipzen A."/>
            <person name="Chen C."/>
            <person name="Yan M."/>
            <person name="Daum C."/>
            <person name="Ng V."/>
            <person name="Clum A."/>
            <person name="Steindorff A."/>
            <person name="Ohm R.A."/>
            <person name="Martin F."/>
            <person name="Silar P."/>
            <person name="Natvig D.O."/>
            <person name="Lalanne C."/>
            <person name="Gautier V."/>
            <person name="Ament-Velasquez S.L."/>
            <person name="Kruys A."/>
            <person name="Hutchinson M.I."/>
            <person name="Powell A.J."/>
            <person name="Barry K."/>
            <person name="Miller A.N."/>
            <person name="Grigoriev I.V."/>
            <person name="Debuchy R."/>
            <person name="Gladieux P."/>
            <person name="Hiltunen Thoren M."/>
            <person name="Johannesson H."/>
        </authorList>
    </citation>
    <scope>NUCLEOTIDE SEQUENCE</scope>
    <source>
        <strain evidence="3">PSN309</strain>
    </source>
</reference>
<dbReference type="PANTHER" id="PTHR28160">
    <property type="entry name" value="54S RIBOSOMAL PROTEIN L15, MITOCHONDRIAL"/>
    <property type="match status" value="1"/>
</dbReference>
<dbReference type="Proteomes" id="UP001302126">
    <property type="component" value="Unassembled WGS sequence"/>
</dbReference>
<dbReference type="InterPro" id="IPR040030">
    <property type="entry name" value="Ribosomal_mL57"/>
</dbReference>
<dbReference type="EMBL" id="MU864494">
    <property type="protein sequence ID" value="KAK4184331.1"/>
    <property type="molecule type" value="Genomic_DNA"/>
</dbReference>
<dbReference type="InterPro" id="IPR000999">
    <property type="entry name" value="RNase_III_dom"/>
</dbReference>
<evidence type="ECO:0000259" key="2">
    <source>
        <dbReference type="Pfam" id="PF14622"/>
    </source>
</evidence>
<feature type="domain" description="RNase III" evidence="2">
    <location>
        <begin position="129"/>
        <end position="229"/>
    </location>
</feature>